<evidence type="ECO:0000256" key="3">
    <source>
        <dbReference type="ARBA" id="ARBA00008981"/>
    </source>
</evidence>
<evidence type="ECO:0000256" key="5">
    <source>
        <dbReference type="ARBA" id="ARBA00023235"/>
    </source>
</evidence>
<dbReference type="AlphaFoldDB" id="A0A134B5P8"/>
<dbReference type="InterPro" id="IPR004639">
    <property type="entry name" value="4pyrrol_synth_GluAld_NH2Trfase"/>
</dbReference>
<comment type="cofactor">
    <cofactor evidence="1 7">
        <name>pyridoxal 5'-phosphate</name>
        <dbReference type="ChEBI" id="CHEBI:597326"/>
    </cofactor>
</comment>
<dbReference type="RefSeq" id="WP_060935662.1">
    <property type="nucleotide sequence ID" value="NZ_KQ960453.1"/>
</dbReference>
<keyword evidence="4 7" id="KW-0663">Pyridoxal phosphate</keyword>
<dbReference type="Proteomes" id="UP000070224">
    <property type="component" value="Unassembled WGS sequence"/>
</dbReference>
<evidence type="ECO:0000256" key="2">
    <source>
        <dbReference type="ARBA" id="ARBA00004819"/>
    </source>
</evidence>
<comment type="similarity">
    <text evidence="3 7">Belongs to the class-III pyridoxal-phosphate-dependent aminotransferase family. HemL subfamily.</text>
</comment>
<dbReference type="EC" id="5.4.3.8" evidence="7"/>
<dbReference type="Gene3D" id="3.40.640.10">
    <property type="entry name" value="Type I PLP-dependent aspartate aminotransferase-like (Major domain)"/>
    <property type="match status" value="1"/>
</dbReference>
<keyword evidence="9" id="KW-1185">Reference proteome</keyword>
<dbReference type="GO" id="GO:0006782">
    <property type="term" value="P:protoporphyrinogen IX biosynthetic process"/>
    <property type="evidence" value="ECO:0007669"/>
    <property type="project" value="UniProtKB-UniRule"/>
</dbReference>
<gene>
    <name evidence="7" type="primary">hemL</name>
    <name evidence="8" type="ORF">HMPREF3185_01462</name>
</gene>
<dbReference type="InterPro" id="IPR015421">
    <property type="entry name" value="PyrdxlP-dep_Trfase_major"/>
</dbReference>
<evidence type="ECO:0000256" key="1">
    <source>
        <dbReference type="ARBA" id="ARBA00001933"/>
    </source>
</evidence>
<dbReference type="HAMAP" id="MF_00375">
    <property type="entry name" value="HemL_aminotrans_3"/>
    <property type="match status" value="1"/>
</dbReference>
<name>A0A134B5P8_9PORP</name>
<dbReference type="InterPro" id="IPR005814">
    <property type="entry name" value="Aminotrans_3"/>
</dbReference>
<dbReference type="EMBL" id="LSDK01000095">
    <property type="protein sequence ID" value="KXB75265.1"/>
    <property type="molecule type" value="Genomic_DNA"/>
</dbReference>
<dbReference type="InterPro" id="IPR015424">
    <property type="entry name" value="PyrdxlP-dep_Trfase"/>
</dbReference>
<evidence type="ECO:0000256" key="7">
    <source>
        <dbReference type="HAMAP-Rule" id="MF_00375"/>
    </source>
</evidence>
<dbReference type="OrthoDB" id="9807885at2"/>
<sequence>MRRVDSSAALFERASQYISGGVNSPVRAFRSVGLTPLYIDHGKGAHVFDVDGNEYIDYISSWGPLLLGHAYPPIQEAIRRELEKGTSYGACNAREVEMAELICTKFFPSVERVRMVNSGTEATMSAVRLARGFTGRDKIIKFEGCYHGHADTFLISAGSGLATFGQTSSAGVTKHIIEDTLVATYNDIESVRRTLEAHRGEVAAIILEPIMGNMGLIPPAPGFLEELRRVTEEEGVLLIFDEVISGFRAARGGAQELYGIRPDLTCLGKIIGGGLPVGAFGGRADIMDRLAPLGDVYQAGTLSGNPLALAAGITMLQTLAEPDFYTRLEEKGQAFEATIRPILDRYTDRLSYNRVGSLSTIFFTPGGVHSNTDAKRSDTEAYARYFRGMIERGIYLPPSQFECIFLSMAHSREDFDRTATAMDEVLREVLG</sequence>
<evidence type="ECO:0000256" key="4">
    <source>
        <dbReference type="ARBA" id="ARBA00022898"/>
    </source>
</evidence>
<keyword evidence="7" id="KW-0963">Cytoplasm</keyword>
<dbReference type="FunFam" id="3.40.640.10:FF:000021">
    <property type="entry name" value="Glutamate-1-semialdehyde 2,1-aminomutase"/>
    <property type="match status" value="1"/>
</dbReference>
<dbReference type="NCBIfam" id="NF000818">
    <property type="entry name" value="PRK00062.1"/>
    <property type="match status" value="1"/>
</dbReference>
<keyword evidence="5 7" id="KW-0413">Isomerase</keyword>
<evidence type="ECO:0000256" key="6">
    <source>
        <dbReference type="ARBA" id="ARBA00023244"/>
    </source>
</evidence>
<comment type="caution">
    <text evidence="8">The sequence shown here is derived from an EMBL/GenBank/DDBJ whole genome shotgun (WGS) entry which is preliminary data.</text>
</comment>
<dbReference type="Gene3D" id="3.90.1150.10">
    <property type="entry name" value="Aspartate Aminotransferase, domain 1"/>
    <property type="match status" value="1"/>
</dbReference>
<organism evidence="8 9">
    <name type="scientific">Porphyromonas somerae</name>
    <dbReference type="NCBI Taxonomy" id="322095"/>
    <lineage>
        <taxon>Bacteria</taxon>
        <taxon>Pseudomonadati</taxon>
        <taxon>Bacteroidota</taxon>
        <taxon>Bacteroidia</taxon>
        <taxon>Bacteroidales</taxon>
        <taxon>Porphyromonadaceae</taxon>
        <taxon>Porphyromonas</taxon>
    </lineage>
</organism>
<feature type="modified residue" description="N6-(pyridoxal phosphate)lysine" evidence="7">
    <location>
        <position position="269"/>
    </location>
</feature>
<dbReference type="CDD" id="cd00610">
    <property type="entry name" value="OAT_like"/>
    <property type="match status" value="1"/>
</dbReference>
<comment type="catalytic activity">
    <reaction evidence="7">
        <text>(S)-4-amino-5-oxopentanoate = 5-aminolevulinate</text>
        <dbReference type="Rhea" id="RHEA:14265"/>
        <dbReference type="ChEBI" id="CHEBI:57501"/>
        <dbReference type="ChEBI" id="CHEBI:356416"/>
        <dbReference type="EC" id="5.4.3.8"/>
    </reaction>
</comment>
<proteinExistence type="inferred from homology"/>
<evidence type="ECO:0000313" key="9">
    <source>
        <dbReference type="Proteomes" id="UP000070224"/>
    </source>
</evidence>
<comment type="subcellular location">
    <subcellularLocation>
        <location evidence="7">Cytoplasm</location>
    </subcellularLocation>
</comment>
<dbReference type="UniPathway" id="UPA00251">
    <property type="reaction ID" value="UER00317"/>
</dbReference>
<dbReference type="PATRIC" id="fig|322095.3.peg.1440"/>
<dbReference type="PANTHER" id="PTHR43713">
    <property type="entry name" value="GLUTAMATE-1-SEMIALDEHYDE 2,1-AMINOMUTASE"/>
    <property type="match status" value="1"/>
</dbReference>
<dbReference type="InterPro" id="IPR015422">
    <property type="entry name" value="PyrdxlP-dep_Trfase_small"/>
</dbReference>
<evidence type="ECO:0000313" key="8">
    <source>
        <dbReference type="EMBL" id="KXB75265.1"/>
    </source>
</evidence>
<dbReference type="PANTHER" id="PTHR43713:SF3">
    <property type="entry name" value="GLUTAMATE-1-SEMIALDEHYDE 2,1-AMINOMUTASE 1, CHLOROPLASTIC-RELATED"/>
    <property type="match status" value="1"/>
</dbReference>
<accession>A0A134B5P8</accession>
<dbReference type="STRING" id="322095.HMPREF3185_01462"/>
<keyword evidence="6 7" id="KW-0627">Porphyrin biosynthesis</keyword>
<comment type="pathway">
    <text evidence="2">Porphyrin-containing compound metabolism; protoporphyrin-IX biosynthesis; 5-aminolevulinate from L-glutamyl-tRNA(Glu): step 2/2.</text>
</comment>
<dbReference type="GO" id="GO:0008483">
    <property type="term" value="F:transaminase activity"/>
    <property type="evidence" value="ECO:0007669"/>
    <property type="project" value="InterPro"/>
</dbReference>
<dbReference type="PROSITE" id="PS00600">
    <property type="entry name" value="AA_TRANSFER_CLASS_3"/>
    <property type="match status" value="1"/>
</dbReference>
<dbReference type="NCBIfam" id="TIGR00713">
    <property type="entry name" value="hemL"/>
    <property type="match status" value="1"/>
</dbReference>
<comment type="subunit">
    <text evidence="7">Homodimer.</text>
</comment>
<dbReference type="InterPro" id="IPR049704">
    <property type="entry name" value="Aminotrans_3_PPA_site"/>
</dbReference>
<dbReference type="GO" id="GO:0005737">
    <property type="term" value="C:cytoplasm"/>
    <property type="evidence" value="ECO:0007669"/>
    <property type="project" value="UniProtKB-SubCell"/>
</dbReference>
<dbReference type="GO" id="GO:0042286">
    <property type="term" value="F:glutamate-1-semialdehyde 2,1-aminomutase activity"/>
    <property type="evidence" value="ECO:0007669"/>
    <property type="project" value="UniProtKB-UniRule"/>
</dbReference>
<protein>
    <recommendedName>
        <fullName evidence="7">Glutamate-1-semialdehyde 2,1-aminomutase</fullName>
        <shortName evidence="7">GSA</shortName>
        <ecNumber evidence="7">5.4.3.8</ecNumber>
    </recommendedName>
    <alternativeName>
        <fullName evidence="7">Glutamate-1-semialdehyde aminotransferase</fullName>
        <shortName evidence="7">GSA-AT</shortName>
    </alternativeName>
</protein>
<reference evidence="9" key="1">
    <citation type="submission" date="2016-01" db="EMBL/GenBank/DDBJ databases">
        <authorList>
            <person name="Mitreva M."/>
            <person name="Pepin K.H."/>
            <person name="Mihindukulasuriya K.A."/>
            <person name="Fulton R."/>
            <person name="Fronick C."/>
            <person name="O'Laughlin M."/>
            <person name="Miner T."/>
            <person name="Herter B."/>
            <person name="Rosa B.A."/>
            <person name="Cordes M."/>
            <person name="Tomlinson C."/>
            <person name="Wollam A."/>
            <person name="Palsikar V.B."/>
            <person name="Mardis E.R."/>
            <person name="Wilson R.K."/>
        </authorList>
    </citation>
    <scope>NUCLEOTIDE SEQUENCE [LARGE SCALE GENOMIC DNA]</scope>
    <source>
        <strain evidence="9">KA00683</strain>
    </source>
</reference>
<dbReference type="GO" id="GO:0030170">
    <property type="term" value="F:pyridoxal phosphate binding"/>
    <property type="evidence" value="ECO:0007669"/>
    <property type="project" value="InterPro"/>
</dbReference>
<dbReference type="Pfam" id="PF00202">
    <property type="entry name" value="Aminotran_3"/>
    <property type="match status" value="1"/>
</dbReference>
<dbReference type="SUPFAM" id="SSF53383">
    <property type="entry name" value="PLP-dependent transferases"/>
    <property type="match status" value="1"/>
</dbReference>